<comment type="caution">
    <text evidence="3">The sequence shown here is derived from an EMBL/GenBank/DDBJ whole genome shotgun (WGS) entry which is preliminary data.</text>
</comment>
<keyword evidence="1" id="KW-1133">Transmembrane helix</keyword>
<keyword evidence="1" id="KW-0812">Transmembrane</keyword>
<protein>
    <submittedName>
        <fullName evidence="3">Serine aminopeptidase domain-containing protein</fullName>
    </submittedName>
</protein>
<dbReference type="GO" id="GO:0004177">
    <property type="term" value="F:aminopeptidase activity"/>
    <property type="evidence" value="ECO:0007669"/>
    <property type="project" value="UniProtKB-KW"/>
</dbReference>
<keyword evidence="4" id="KW-1185">Reference proteome</keyword>
<dbReference type="SUPFAM" id="SSF53474">
    <property type="entry name" value="alpha/beta-Hydrolases"/>
    <property type="match status" value="1"/>
</dbReference>
<keyword evidence="3" id="KW-0645">Protease</keyword>
<accession>A0ABV5ZBS2</accession>
<dbReference type="Proteomes" id="UP001589628">
    <property type="component" value="Unassembled WGS sequence"/>
</dbReference>
<dbReference type="RefSeq" id="WP_051527443.1">
    <property type="nucleotide sequence ID" value="NZ_JBHLZN010000002.1"/>
</dbReference>
<dbReference type="InterPro" id="IPR017208">
    <property type="entry name" value="UCP037442_abhydr"/>
</dbReference>
<dbReference type="PIRSF" id="PIRSF037442">
    <property type="entry name" value="UCP037442_abhydr"/>
    <property type="match status" value="1"/>
</dbReference>
<evidence type="ECO:0000259" key="2">
    <source>
        <dbReference type="Pfam" id="PF12146"/>
    </source>
</evidence>
<evidence type="ECO:0000313" key="4">
    <source>
        <dbReference type="Proteomes" id="UP001589628"/>
    </source>
</evidence>
<feature type="transmembrane region" description="Helical" evidence="1">
    <location>
        <begin position="154"/>
        <end position="173"/>
    </location>
</feature>
<dbReference type="EMBL" id="JBHLZN010000002">
    <property type="protein sequence ID" value="MFB9886260.1"/>
    <property type="molecule type" value="Genomic_DNA"/>
</dbReference>
<organism evidence="3 4">
    <name type="scientific">Balneatrix alpica</name>
    <dbReference type="NCBI Taxonomy" id="75684"/>
    <lineage>
        <taxon>Bacteria</taxon>
        <taxon>Pseudomonadati</taxon>
        <taxon>Pseudomonadota</taxon>
        <taxon>Gammaproteobacteria</taxon>
        <taxon>Oceanospirillales</taxon>
        <taxon>Balneatrichaceae</taxon>
        <taxon>Balneatrix</taxon>
    </lineage>
</organism>
<sequence length="300" mass="33819">MTRANSPQLERLQTPAGHAISARLFRTDAYSPRGVCILAPATGVAQYLYDDLAHWLSGHGFHVVTFDYQGIGLSLEGNIRDCRADVLSWANQDCPTLLRWVATQFPSLERTWIGHSVGGHLLGMMPDSHLIDRAITVAAGTGTWWLNAWPTKRIVWFLWFVLVPLLVPLYGYFPGKRIGIMCDLPKGVIKQWRHWCLHRHYAPQAEGEWLWQRFAQVKQPITALAFSDDEMMSKASIDALHGFFSGSEVTRIEISPAQIGKKRIGHIGWHRRGYEALWQHYLLPLLPAAGDLHVTPAAQA</sequence>
<proteinExistence type="predicted"/>
<gene>
    <name evidence="3" type="ORF">ACFFLH_07565</name>
</gene>
<keyword evidence="3" id="KW-0031">Aminopeptidase</keyword>
<dbReference type="Gene3D" id="3.40.50.1820">
    <property type="entry name" value="alpha/beta hydrolase"/>
    <property type="match status" value="1"/>
</dbReference>
<evidence type="ECO:0000256" key="1">
    <source>
        <dbReference type="SAM" id="Phobius"/>
    </source>
</evidence>
<keyword evidence="1" id="KW-0472">Membrane</keyword>
<reference evidence="3 4" key="1">
    <citation type="submission" date="2024-09" db="EMBL/GenBank/DDBJ databases">
        <authorList>
            <person name="Sun Q."/>
            <person name="Mori K."/>
        </authorList>
    </citation>
    <scope>NUCLEOTIDE SEQUENCE [LARGE SCALE GENOMIC DNA]</scope>
    <source>
        <strain evidence="3 4">ATCC 51285</strain>
    </source>
</reference>
<keyword evidence="3" id="KW-0378">Hydrolase</keyword>
<name>A0ABV5ZBS2_9GAMM</name>
<feature type="domain" description="Serine aminopeptidase S33" evidence="2">
    <location>
        <begin position="31"/>
        <end position="145"/>
    </location>
</feature>
<dbReference type="InterPro" id="IPR022742">
    <property type="entry name" value="Hydrolase_4"/>
</dbReference>
<evidence type="ECO:0000313" key="3">
    <source>
        <dbReference type="EMBL" id="MFB9886260.1"/>
    </source>
</evidence>
<dbReference type="Pfam" id="PF12146">
    <property type="entry name" value="Hydrolase_4"/>
    <property type="match status" value="1"/>
</dbReference>
<dbReference type="InterPro" id="IPR029058">
    <property type="entry name" value="AB_hydrolase_fold"/>
</dbReference>